<organism evidence="1 2">
    <name type="scientific">Pluteus cervinus</name>
    <dbReference type="NCBI Taxonomy" id="181527"/>
    <lineage>
        <taxon>Eukaryota</taxon>
        <taxon>Fungi</taxon>
        <taxon>Dikarya</taxon>
        <taxon>Basidiomycota</taxon>
        <taxon>Agaricomycotina</taxon>
        <taxon>Agaricomycetes</taxon>
        <taxon>Agaricomycetidae</taxon>
        <taxon>Agaricales</taxon>
        <taxon>Pluteineae</taxon>
        <taxon>Pluteaceae</taxon>
        <taxon>Pluteus</taxon>
    </lineage>
</organism>
<protein>
    <submittedName>
        <fullName evidence="1">Uncharacterized protein</fullName>
    </submittedName>
</protein>
<reference evidence="1 2" key="1">
    <citation type="journal article" date="2019" name="Nat. Ecol. Evol.">
        <title>Megaphylogeny resolves global patterns of mushroom evolution.</title>
        <authorList>
            <person name="Varga T."/>
            <person name="Krizsan K."/>
            <person name="Foldi C."/>
            <person name="Dima B."/>
            <person name="Sanchez-Garcia M."/>
            <person name="Sanchez-Ramirez S."/>
            <person name="Szollosi G.J."/>
            <person name="Szarkandi J.G."/>
            <person name="Papp V."/>
            <person name="Albert L."/>
            <person name="Andreopoulos W."/>
            <person name="Angelini C."/>
            <person name="Antonin V."/>
            <person name="Barry K.W."/>
            <person name="Bougher N.L."/>
            <person name="Buchanan P."/>
            <person name="Buyck B."/>
            <person name="Bense V."/>
            <person name="Catcheside P."/>
            <person name="Chovatia M."/>
            <person name="Cooper J."/>
            <person name="Damon W."/>
            <person name="Desjardin D."/>
            <person name="Finy P."/>
            <person name="Geml J."/>
            <person name="Haridas S."/>
            <person name="Hughes K."/>
            <person name="Justo A."/>
            <person name="Karasinski D."/>
            <person name="Kautmanova I."/>
            <person name="Kiss B."/>
            <person name="Kocsube S."/>
            <person name="Kotiranta H."/>
            <person name="LaButti K.M."/>
            <person name="Lechner B.E."/>
            <person name="Liimatainen K."/>
            <person name="Lipzen A."/>
            <person name="Lukacs Z."/>
            <person name="Mihaltcheva S."/>
            <person name="Morgado L.N."/>
            <person name="Niskanen T."/>
            <person name="Noordeloos M.E."/>
            <person name="Ohm R.A."/>
            <person name="Ortiz-Santana B."/>
            <person name="Ovrebo C."/>
            <person name="Racz N."/>
            <person name="Riley R."/>
            <person name="Savchenko A."/>
            <person name="Shiryaev A."/>
            <person name="Soop K."/>
            <person name="Spirin V."/>
            <person name="Szebenyi C."/>
            <person name="Tomsovsky M."/>
            <person name="Tulloss R.E."/>
            <person name="Uehling J."/>
            <person name="Grigoriev I.V."/>
            <person name="Vagvolgyi C."/>
            <person name="Papp T."/>
            <person name="Martin F.M."/>
            <person name="Miettinen O."/>
            <person name="Hibbett D.S."/>
            <person name="Nagy L.G."/>
        </authorList>
    </citation>
    <scope>NUCLEOTIDE SEQUENCE [LARGE SCALE GENOMIC DNA]</scope>
    <source>
        <strain evidence="1 2">NL-1719</strain>
    </source>
</reference>
<dbReference type="EMBL" id="ML208276">
    <property type="protein sequence ID" value="TFK73390.1"/>
    <property type="molecule type" value="Genomic_DNA"/>
</dbReference>
<accession>A0ACD3B5K8</accession>
<name>A0ACD3B5K8_9AGAR</name>
<gene>
    <name evidence="1" type="ORF">BDN72DRAFT_200462</name>
</gene>
<keyword evidence="2" id="KW-1185">Reference proteome</keyword>
<proteinExistence type="predicted"/>
<evidence type="ECO:0000313" key="2">
    <source>
        <dbReference type="Proteomes" id="UP000308600"/>
    </source>
</evidence>
<evidence type="ECO:0000313" key="1">
    <source>
        <dbReference type="EMBL" id="TFK73390.1"/>
    </source>
</evidence>
<dbReference type="Proteomes" id="UP000308600">
    <property type="component" value="Unassembled WGS sequence"/>
</dbReference>
<sequence>MVVGDLSAILPGRASSVLVTRPVFHLTLSGIVASYGPLQVDPTMHSITVLCPDLQKKSVFPTPAGPTGGARKMVFVPASPRWLALVLKLIVLQREAIGPKQLTSRMAPCIGIKRCPSKVCNHVQVSKGKSDLSSWSDFYEVGAKGQGRVTETSFFQ</sequence>